<comment type="similarity">
    <text evidence="3 6">Belongs to the MoaB/Mog family.</text>
</comment>
<comment type="pathway">
    <text evidence="2 6">Cofactor biosynthesis; molybdopterin biosynthesis.</text>
</comment>
<dbReference type="PANTHER" id="PTHR43232:SF2">
    <property type="entry name" value="MOLYBDENUM COFACTOR BIOSYNTHESIS PROTEIN B"/>
    <property type="match status" value="1"/>
</dbReference>
<evidence type="ECO:0000256" key="1">
    <source>
        <dbReference type="ARBA" id="ARBA00003487"/>
    </source>
</evidence>
<evidence type="ECO:0000256" key="7">
    <source>
        <dbReference type="SAM" id="MobiDB-lite"/>
    </source>
</evidence>
<feature type="domain" description="MoaB/Mog" evidence="8">
    <location>
        <begin position="40"/>
        <end position="184"/>
    </location>
</feature>
<sequence>MSQSTDPNPPGQPVPAAGQPNRSQSTAEHRDQAPDSVAVAVLTVSDTRTVETDTSGRLILDGLAGRGHQVVEYRIVRDDVTAIRETLGDWAADPRIAAILTNGGTGIARRDTTYDVVAGLLEKRLDGFGELFRMLSFAEIGAAAMLSRAVAGVYQETLIITMPGSRNAVGLAMNRLILPELPHLVFEVTK</sequence>
<dbReference type="InterPro" id="IPR036425">
    <property type="entry name" value="MoaB/Mog-like_dom_sf"/>
</dbReference>
<dbReference type="GO" id="GO:0005829">
    <property type="term" value="C:cytosol"/>
    <property type="evidence" value="ECO:0007669"/>
    <property type="project" value="TreeGrafter"/>
</dbReference>
<accession>A0A6J4UBL4</accession>
<evidence type="ECO:0000313" key="9">
    <source>
        <dbReference type="EMBL" id="CAA9546294.1"/>
    </source>
</evidence>
<name>A0A6J4UBL4_9BACT</name>
<dbReference type="GO" id="GO:0006777">
    <property type="term" value="P:Mo-molybdopterin cofactor biosynthetic process"/>
    <property type="evidence" value="ECO:0007669"/>
    <property type="project" value="UniProtKB-UniRule"/>
</dbReference>
<dbReference type="SUPFAM" id="SSF53218">
    <property type="entry name" value="Molybdenum cofactor biosynthesis proteins"/>
    <property type="match status" value="1"/>
</dbReference>
<dbReference type="AlphaFoldDB" id="A0A6J4UBL4"/>
<dbReference type="UniPathway" id="UPA00344"/>
<dbReference type="InterPro" id="IPR001453">
    <property type="entry name" value="MoaB/Mog_dom"/>
</dbReference>
<dbReference type="PANTHER" id="PTHR43232">
    <property type="entry name" value="MOLYBDENUM COFACTOR BIOSYNTHESIS PROTEIN B"/>
    <property type="match status" value="1"/>
</dbReference>
<proteinExistence type="inferred from homology"/>
<dbReference type="PIRSF" id="PIRSF006443">
    <property type="entry name" value="MoaB"/>
    <property type="match status" value="1"/>
</dbReference>
<dbReference type="FunFam" id="3.40.980.10:FF:000006">
    <property type="entry name" value="Molybdenum cofactor biosynthesis protein B"/>
    <property type="match status" value="1"/>
</dbReference>
<gene>
    <name evidence="9" type="ORF">AVDCRST_MAG33-488</name>
</gene>
<dbReference type="CDD" id="cd00886">
    <property type="entry name" value="MogA_MoaB"/>
    <property type="match status" value="1"/>
</dbReference>
<evidence type="ECO:0000256" key="2">
    <source>
        <dbReference type="ARBA" id="ARBA00005046"/>
    </source>
</evidence>
<protein>
    <recommendedName>
        <fullName evidence="4 6">Molybdenum cofactor biosynthesis protein B</fullName>
    </recommendedName>
</protein>
<evidence type="ECO:0000256" key="4">
    <source>
        <dbReference type="ARBA" id="ARBA00015262"/>
    </source>
</evidence>
<dbReference type="NCBIfam" id="TIGR00177">
    <property type="entry name" value="molyb_syn"/>
    <property type="match status" value="1"/>
</dbReference>
<dbReference type="Gene3D" id="3.40.980.10">
    <property type="entry name" value="MoaB/Mog-like domain"/>
    <property type="match status" value="1"/>
</dbReference>
<dbReference type="InterPro" id="IPR008284">
    <property type="entry name" value="MoCF_biosynth_CS"/>
</dbReference>
<dbReference type="EMBL" id="CADCWK010000039">
    <property type="protein sequence ID" value="CAA9546294.1"/>
    <property type="molecule type" value="Genomic_DNA"/>
</dbReference>
<keyword evidence="5 6" id="KW-0501">Molybdenum cofactor biosynthesis</keyword>
<reference evidence="9" key="1">
    <citation type="submission" date="2020-02" db="EMBL/GenBank/DDBJ databases">
        <authorList>
            <person name="Meier V. D."/>
        </authorList>
    </citation>
    <scope>NUCLEOTIDE SEQUENCE</scope>
    <source>
        <strain evidence="9">AVDCRST_MAG33</strain>
    </source>
</reference>
<evidence type="ECO:0000256" key="5">
    <source>
        <dbReference type="ARBA" id="ARBA00023150"/>
    </source>
</evidence>
<dbReference type="Pfam" id="PF00994">
    <property type="entry name" value="MoCF_biosynth"/>
    <property type="match status" value="1"/>
</dbReference>
<organism evidence="9">
    <name type="scientific">uncultured Thermomicrobiales bacterium</name>
    <dbReference type="NCBI Taxonomy" id="1645740"/>
    <lineage>
        <taxon>Bacteria</taxon>
        <taxon>Pseudomonadati</taxon>
        <taxon>Thermomicrobiota</taxon>
        <taxon>Thermomicrobia</taxon>
        <taxon>Thermomicrobiales</taxon>
        <taxon>environmental samples</taxon>
    </lineage>
</organism>
<comment type="function">
    <text evidence="1 6">May be involved in the biosynthesis of molybdopterin.</text>
</comment>
<evidence type="ECO:0000259" key="8">
    <source>
        <dbReference type="SMART" id="SM00852"/>
    </source>
</evidence>
<dbReference type="InterPro" id="IPR012245">
    <property type="entry name" value="MoaB"/>
</dbReference>
<feature type="region of interest" description="Disordered" evidence="7">
    <location>
        <begin position="1"/>
        <end position="36"/>
    </location>
</feature>
<evidence type="ECO:0000256" key="3">
    <source>
        <dbReference type="ARBA" id="ARBA00006112"/>
    </source>
</evidence>
<dbReference type="PROSITE" id="PS01078">
    <property type="entry name" value="MOCF_BIOSYNTHESIS_1"/>
    <property type="match status" value="1"/>
</dbReference>
<evidence type="ECO:0000256" key="6">
    <source>
        <dbReference type="PIRNR" id="PIRNR006443"/>
    </source>
</evidence>
<dbReference type="SMART" id="SM00852">
    <property type="entry name" value="MoCF_biosynth"/>
    <property type="match status" value="1"/>
</dbReference>